<feature type="coiled-coil region" evidence="1">
    <location>
        <begin position="10"/>
        <end position="37"/>
    </location>
</feature>
<sequence>MQSGRTHTVLRRQKFRITVLQNELQTLEQSITASTSEEHDAFESLAKAECMQICNRVMTQLPREIRDMVYRQLSTSHEERIDREYFRSTMDPVTKLHTYDCDRWKLKYHPQHFWIEEFVGADFFRELVENHYRTSTFIFGDDNGLIERFLHKDHMKMGYSPGELVSKMEIHLNAITFDRTSCIEYMFGCPTKPERLSAAIIGIEKLRPGASVVVNLSTQATDEKQKEEQILTACVAICPSLREARMAGKRVRLMIDNVAEIQLDDDHGDYRLRDIKASG</sequence>
<reference evidence="2" key="1">
    <citation type="journal article" date="2020" name="Stud. Mycol.">
        <title>101 Dothideomycetes genomes: a test case for predicting lifestyles and emergence of pathogens.</title>
        <authorList>
            <person name="Haridas S."/>
            <person name="Albert R."/>
            <person name="Binder M."/>
            <person name="Bloem J."/>
            <person name="Labutti K."/>
            <person name="Salamov A."/>
            <person name="Andreopoulos B."/>
            <person name="Baker S."/>
            <person name="Barry K."/>
            <person name="Bills G."/>
            <person name="Bluhm B."/>
            <person name="Cannon C."/>
            <person name="Castanera R."/>
            <person name="Culley D."/>
            <person name="Daum C."/>
            <person name="Ezra D."/>
            <person name="Gonzalez J."/>
            <person name="Henrissat B."/>
            <person name="Kuo A."/>
            <person name="Liang C."/>
            <person name="Lipzen A."/>
            <person name="Lutzoni F."/>
            <person name="Magnuson J."/>
            <person name="Mondo S."/>
            <person name="Nolan M."/>
            <person name="Ohm R."/>
            <person name="Pangilinan J."/>
            <person name="Park H.-J."/>
            <person name="Ramirez L."/>
            <person name="Alfaro M."/>
            <person name="Sun H."/>
            <person name="Tritt A."/>
            <person name="Yoshinaga Y."/>
            <person name="Zwiers L.-H."/>
            <person name="Turgeon B."/>
            <person name="Goodwin S."/>
            <person name="Spatafora J."/>
            <person name="Crous P."/>
            <person name="Grigoriev I."/>
        </authorList>
    </citation>
    <scope>NUCLEOTIDE SEQUENCE</scope>
    <source>
        <strain evidence="2">CBS 110217</strain>
    </source>
</reference>
<keyword evidence="1" id="KW-0175">Coiled coil</keyword>
<protein>
    <submittedName>
        <fullName evidence="2">Uncharacterized protein</fullName>
    </submittedName>
</protein>
<accession>A0A9P4H4J2</accession>
<keyword evidence="3" id="KW-1185">Reference proteome</keyword>
<evidence type="ECO:0000313" key="3">
    <source>
        <dbReference type="Proteomes" id="UP000799777"/>
    </source>
</evidence>
<dbReference type="AlphaFoldDB" id="A0A9P4H4J2"/>
<dbReference type="Proteomes" id="UP000799777">
    <property type="component" value="Unassembled WGS sequence"/>
</dbReference>
<organism evidence="2 3">
    <name type="scientific">Setomelanomma holmii</name>
    <dbReference type="NCBI Taxonomy" id="210430"/>
    <lineage>
        <taxon>Eukaryota</taxon>
        <taxon>Fungi</taxon>
        <taxon>Dikarya</taxon>
        <taxon>Ascomycota</taxon>
        <taxon>Pezizomycotina</taxon>
        <taxon>Dothideomycetes</taxon>
        <taxon>Pleosporomycetidae</taxon>
        <taxon>Pleosporales</taxon>
        <taxon>Pleosporineae</taxon>
        <taxon>Phaeosphaeriaceae</taxon>
        <taxon>Setomelanomma</taxon>
    </lineage>
</organism>
<evidence type="ECO:0000256" key="1">
    <source>
        <dbReference type="SAM" id="Coils"/>
    </source>
</evidence>
<evidence type="ECO:0000313" key="2">
    <source>
        <dbReference type="EMBL" id="KAF2026541.1"/>
    </source>
</evidence>
<name>A0A9P4H4J2_9PLEO</name>
<gene>
    <name evidence="2" type="ORF">EK21DRAFT_115690</name>
</gene>
<dbReference type="OrthoDB" id="3795413at2759"/>
<comment type="caution">
    <text evidence="2">The sequence shown here is derived from an EMBL/GenBank/DDBJ whole genome shotgun (WGS) entry which is preliminary data.</text>
</comment>
<dbReference type="EMBL" id="ML978241">
    <property type="protein sequence ID" value="KAF2026541.1"/>
    <property type="molecule type" value="Genomic_DNA"/>
</dbReference>
<proteinExistence type="predicted"/>